<dbReference type="PROSITE" id="PS50112">
    <property type="entry name" value="PAS"/>
    <property type="match status" value="1"/>
</dbReference>
<evidence type="ECO:0000313" key="15">
    <source>
        <dbReference type="EMBL" id="MBO1319001.1"/>
    </source>
</evidence>
<sequence>MVATLSMHNVKKWIAEAIEGFANSDLCGVPKPWLIIYEALADYLSNETPIDQQMLWMIENTDDTPADIIFQLQRLKNAIVARMLDAGDTEDLPKLLTWFDQSIVVLTEKVSGKVAKNHSLIEPYETIFFNARDGMYISSLEGRFIQCNEALVEMLGYQSVEALLELDIEHDLYVESRERRVMLDHLERDGFFDHHEFAFNSADGTVKTALESCYRVDVPGGRRFIVGVMVDITAEKEAAQRSDDFVKLLEKSVMDAQLKAKVLRQRCDLLLQAYDHPVVLVEPTSLALIDWNNAFTKRLRFLKRQRPELSLRDLFPPEEWIEVFDQISTSLNRNHFHIVRTQCKSATEEIFPADLSIVDFGDDQGPVLFIEIIDREDQARLKKGLDRMHQNLKHTLDVAPLGVLGFRADGSVALVNRFLLEKMGYSNRNLRRVSFINELFMREEQRLKFNKYIRRFLRGNHVANQEIELRAKDGSALSFFLHTATYHFDDDDKAGFLAFLTPRFGDTENLAPVDTPALQDSLQYFRKTNLQLQTDLATLIRETRDQRGFAETLAKRLKIPIHVIMGYAGLLRRDLENVLSDEQKQDVKIVEEQINFTLGMLETAIEFLQIKGGKILALPELCNVRVMVDELFSRLKERTGETSAQCEWVNDVTSREAQISVDIHLLESLSCHLLDNAVRFSGRGKVRVRATLTEQGLAMTFQDSGPGLDVSELSKLFEPFYQSPTDRGNNGHLGLGLATAKGYLDLIKGGIEVSSKPDVGTTFLIQIPN</sequence>
<organism evidence="15 16">
    <name type="scientific">Acanthopleuribacter pedis</name>
    <dbReference type="NCBI Taxonomy" id="442870"/>
    <lineage>
        <taxon>Bacteria</taxon>
        <taxon>Pseudomonadati</taxon>
        <taxon>Acidobacteriota</taxon>
        <taxon>Holophagae</taxon>
        <taxon>Acanthopleuribacterales</taxon>
        <taxon>Acanthopleuribacteraceae</taxon>
        <taxon>Acanthopleuribacter</taxon>
    </lineage>
</organism>
<evidence type="ECO:0000313" key="16">
    <source>
        <dbReference type="Proteomes" id="UP000664417"/>
    </source>
</evidence>
<dbReference type="NCBIfam" id="TIGR00229">
    <property type="entry name" value="sensory_box"/>
    <property type="match status" value="1"/>
</dbReference>
<dbReference type="Pfam" id="PF02518">
    <property type="entry name" value="HATPase_c"/>
    <property type="match status" value="1"/>
</dbReference>
<dbReference type="Gene3D" id="1.10.287.130">
    <property type="match status" value="1"/>
</dbReference>
<dbReference type="PROSITE" id="PS50109">
    <property type="entry name" value="HIS_KIN"/>
    <property type="match status" value="1"/>
</dbReference>
<dbReference type="Proteomes" id="UP000664417">
    <property type="component" value="Unassembled WGS sequence"/>
</dbReference>
<evidence type="ECO:0000256" key="10">
    <source>
        <dbReference type="ARBA" id="ARBA00022989"/>
    </source>
</evidence>
<keyword evidence="12" id="KW-0472">Membrane</keyword>
<dbReference type="InterPro" id="IPR036890">
    <property type="entry name" value="HATPase_C_sf"/>
</dbReference>
<evidence type="ECO:0000259" key="14">
    <source>
        <dbReference type="PROSITE" id="PS50112"/>
    </source>
</evidence>
<evidence type="ECO:0000256" key="4">
    <source>
        <dbReference type="ARBA" id="ARBA00022553"/>
    </source>
</evidence>
<feature type="domain" description="Histidine kinase" evidence="13">
    <location>
        <begin position="552"/>
        <end position="769"/>
    </location>
</feature>
<dbReference type="PANTHER" id="PTHR42878">
    <property type="entry name" value="TWO-COMPONENT HISTIDINE KINASE"/>
    <property type="match status" value="1"/>
</dbReference>
<evidence type="ECO:0000256" key="1">
    <source>
        <dbReference type="ARBA" id="ARBA00000085"/>
    </source>
</evidence>
<dbReference type="GO" id="GO:0030295">
    <property type="term" value="F:protein kinase activator activity"/>
    <property type="evidence" value="ECO:0007669"/>
    <property type="project" value="TreeGrafter"/>
</dbReference>
<proteinExistence type="predicted"/>
<dbReference type="EMBL" id="JAFREP010000008">
    <property type="protein sequence ID" value="MBO1319001.1"/>
    <property type="molecule type" value="Genomic_DNA"/>
</dbReference>
<evidence type="ECO:0000256" key="7">
    <source>
        <dbReference type="ARBA" id="ARBA00022741"/>
    </source>
</evidence>
<dbReference type="RefSeq" id="WP_207858822.1">
    <property type="nucleotide sequence ID" value="NZ_JAFREP010000008.1"/>
</dbReference>
<keyword evidence="4" id="KW-0597">Phosphoprotein</keyword>
<dbReference type="CDD" id="cd00082">
    <property type="entry name" value="HisKA"/>
    <property type="match status" value="1"/>
</dbReference>
<dbReference type="InterPro" id="IPR005467">
    <property type="entry name" value="His_kinase_dom"/>
</dbReference>
<dbReference type="InterPro" id="IPR003594">
    <property type="entry name" value="HATPase_dom"/>
</dbReference>
<evidence type="ECO:0000256" key="9">
    <source>
        <dbReference type="ARBA" id="ARBA00022840"/>
    </source>
</evidence>
<evidence type="ECO:0000256" key="11">
    <source>
        <dbReference type="ARBA" id="ARBA00023012"/>
    </source>
</evidence>
<reference evidence="15" key="1">
    <citation type="submission" date="2021-03" db="EMBL/GenBank/DDBJ databases">
        <authorList>
            <person name="Wang G."/>
        </authorList>
    </citation>
    <scope>NUCLEOTIDE SEQUENCE</scope>
    <source>
        <strain evidence="15">KCTC 12899</strain>
    </source>
</reference>
<dbReference type="Pfam" id="PF13426">
    <property type="entry name" value="PAS_9"/>
    <property type="match status" value="2"/>
</dbReference>
<dbReference type="GO" id="GO:0000155">
    <property type="term" value="F:phosphorelay sensor kinase activity"/>
    <property type="evidence" value="ECO:0007669"/>
    <property type="project" value="InterPro"/>
</dbReference>
<dbReference type="CDD" id="cd00075">
    <property type="entry name" value="HATPase"/>
    <property type="match status" value="1"/>
</dbReference>
<name>A0A8J7QDD1_9BACT</name>
<dbReference type="GO" id="GO:0016020">
    <property type="term" value="C:membrane"/>
    <property type="evidence" value="ECO:0007669"/>
    <property type="project" value="UniProtKB-SubCell"/>
</dbReference>
<dbReference type="SUPFAM" id="SSF47384">
    <property type="entry name" value="Homodimeric domain of signal transducing histidine kinase"/>
    <property type="match status" value="1"/>
</dbReference>
<dbReference type="GO" id="GO:0005524">
    <property type="term" value="F:ATP binding"/>
    <property type="evidence" value="ECO:0007669"/>
    <property type="project" value="UniProtKB-KW"/>
</dbReference>
<evidence type="ECO:0000256" key="8">
    <source>
        <dbReference type="ARBA" id="ARBA00022777"/>
    </source>
</evidence>
<protein>
    <recommendedName>
        <fullName evidence="3">histidine kinase</fullName>
        <ecNumber evidence="3">2.7.13.3</ecNumber>
    </recommendedName>
</protein>
<keyword evidence="9" id="KW-0067">ATP-binding</keyword>
<dbReference type="InterPro" id="IPR050351">
    <property type="entry name" value="BphY/WalK/GraS-like"/>
</dbReference>
<dbReference type="SMART" id="SM00387">
    <property type="entry name" value="HATPase_c"/>
    <property type="match status" value="1"/>
</dbReference>
<keyword evidence="5" id="KW-0808">Transferase</keyword>
<keyword evidence="7" id="KW-0547">Nucleotide-binding</keyword>
<gene>
    <name evidence="15" type="ORF">J3U88_11080</name>
</gene>
<evidence type="ECO:0000259" key="13">
    <source>
        <dbReference type="PROSITE" id="PS50109"/>
    </source>
</evidence>
<dbReference type="SMART" id="SM00388">
    <property type="entry name" value="HisKA"/>
    <property type="match status" value="1"/>
</dbReference>
<comment type="catalytic activity">
    <reaction evidence="1">
        <text>ATP + protein L-histidine = ADP + protein N-phospho-L-histidine.</text>
        <dbReference type="EC" id="2.7.13.3"/>
    </reaction>
</comment>
<evidence type="ECO:0000256" key="6">
    <source>
        <dbReference type="ARBA" id="ARBA00022692"/>
    </source>
</evidence>
<evidence type="ECO:0000256" key="5">
    <source>
        <dbReference type="ARBA" id="ARBA00022679"/>
    </source>
</evidence>
<comment type="subcellular location">
    <subcellularLocation>
        <location evidence="2">Membrane</location>
        <topology evidence="2">Multi-pass membrane protein</topology>
    </subcellularLocation>
</comment>
<comment type="caution">
    <text evidence="15">The sequence shown here is derived from an EMBL/GenBank/DDBJ whole genome shotgun (WGS) entry which is preliminary data.</text>
</comment>
<keyword evidence="16" id="KW-1185">Reference proteome</keyword>
<dbReference type="GO" id="GO:0007234">
    <property type="term" value="P:osmosensory signaling via phosphorelay pathway"/>
    <property type="evidence" value="ECO:0007669"/>
    <property type="project" value="TreeGrafter"/>
</dbReference>
<keyword evidence="8" id="KW-0418">Kinase</keyword>
<feature type="domain" description="PAS" evidence="14">
    <location>
        <begin position="388"/>
        <end position="460"/>
    </location>
</feature>
<keyword evidence="6" id="KW-0812">Transmembrane</keyword>
<dbReference type="InterPro" id="IPR036097">
    <property type="entry name" value="HisK_dim/P_sf"/>
</dbReference>
<dbReference type="InterPro" id="IPR000014">
    <property type="entry name" value="PAS"/>
</dbReference>
<dbReference type="InterPro" id="IPR035965">
    <property type="entry name" value="PAS-like_dom_sf"/>
</dbReference>
<keyword evidence="11" id="KW-0902">Two-component regulatory system</keyword>
<dbReference type="AlphaFoldDB" id="A0A8J7QDD1"/>
<accession>A0A8J7QDD1</accession>
<evidence type="ECO:0000256" key="12">
    <source>
        <dbReference type="ARBA" id="ARBA00023136"/>
    </source>
</evidence>
<dbReference type="PRINTS" id="PR00344">
    <property type="entry name" value="BCTRLSENSOR"/>
</dbReference>
<dbReference type="Gene3D" id="3.30.565.10">
    <property type="entry name" value="Histidine kinase-like ATPase, C-terminal domain"/>
    <property type="match status" value="1"/>
</dbReference>
<dbReference type="PANTHER" id="PTHR42878:SF7">
    <property type="entry name" value="SENSOR HISTIDINE KINASE GLRK"/>
    <property type="match status" value="1"/>
</dbReference>
<keyword evidence="10" id="KW-1133">Transmembrane helix</keyword>
<dbReference type="SMART" id="SM00091">
    <property type="entry name" value="PAS"/>
    <property type="match status" value="3"/>
</dbReference>
<dbReference type="SUPFAM" id="SSF55785">
    <property type="entry name" value="PYP-like sensor domain (PAS domain)"/>
    <property type="match status" value="3"/>
</dbReference>
<dbReference type="CDD" id="cd00130">
    <property type="entry name" value="PAS"/>
    <property type="match status" value="1"/>
</dbReference>
<dbReference type="GO" id="GO:0000156">
    <property type="term" value="F:phosphorelay response regulator activity"/>
    <property type="evidence" value="ECO:0007669"/>
    <property type="project" value="TreeGrafter"/>
</dbReference>
<dbReference type="Gene3D" id="3.30.450.20">
    <property type="entry name" value="PAS domain"/>
    <property type="match status" value="2"/>
</dbReference>
<evidence type="ECO:0000256" key="3">
    <source>
        <dbReference type="ARBA" id="ARBA00012438"/>
    </source>
</evidence>
<evidence type="ECO:0000256" key="2">
    <source>
        <dbReference type="ARBA" id="ARBA00004141"/>
    </source>
</evidence>
<dbReference type="InterPro" id="IPR003661">
    <property type="entry name" value="HisK_dim/P_dom"/>
</dbReference>
<dbReference type="SUPFAM" id="SSF55874">
    <property type="entry name" value="ATPase domain of HSP90 chaperone/DNA topoisomerase II/histidine kinase"/>
    <property type="match status" value="1"/>
</dbReference>
<dbReference type="InterPro" id="IPR004358">
    <property type="entry name" value="Sig_transdc_His_kin-like_C"/>
</dbReference>
<dbReference type="EC" id="2.7.13.3" evidence="3"/>